<dbReference type="Pfam" id="PF14890">
    <property type="entry name" value="Intein_splicing"/>
    <property type="match status" value="1"/>
</dbReference>
<feature type="site" description="Interaction with DNA" evidence="10">
    <location>
        <position position="611"/>
    </location>
</feature>
<dbReference type="PROSITE" id="PS50817">
    <property type="entry name" value="INTEIN_N_TER"/>
    <property type="match status" value="1"/>
</dbReference>
<evidence type="ECO:0000256" key="4">
    <source>
        <dbReference type="ARBA" id="ARBA00022741"/>
    </source>
</evidence>
<feature type="binding site" evidence="10">
    <location>
        <position position="656"/>
    </location>
    <ligand>
        <name>Mg(2+)</name>
        <dbReference type="ChEBI" id="CHEBI:18420"/>
        <label>1</label>
        <note>catalytic</note>
    </ligand>
</feature>
<dbReference type="PROSITE" id="PS00177">
    <property type="entry name" value="TOPOISOMERASE_II"/>
    <property type="match status" value="1"/>
</dbReference>
<keyword evidence="9 10" id="KW-0413">Isomerase</keyword>
<dbReference type="InterPro" id="IPR036844">
    <property type="entry name" value="Hint_dom_sf"/>
</dbReference>
<dbReference type="InterPro" id="IPR018522">
    <property type="entry name" value="TopoIIA_CS"/>
</dbReference>
<comment type="cofactor">
    <cofactor evidence="10">
        <name>Mg(2+)</name>
        <dbReference type="ChEBI" id="CHEBI:18420"/>
    </cofactor>
    <cofactor evidence="10">
        <name>Mn(2+)</name>
        <dbReference type="ChEBI" id="CHEBI:29035"/>
    </cofactor>
    <cofactor evidence="10">
        <name>Ca(2+)</name>
        <dbReference type="ChEBI" id="CHEBI:29108"/>
    </cofactor>
    <text evidence="10">Binds two Mg(2+) per subunit. The magnesium ions form salt bridges with both the protein and the DNA. Can also accept other divalent metal cations, such as Mn(2+) or Ca(2+).</text>
</comment>
<keyword evidence="4 10" id="KW-0547">Nucleotide-binding</keyword>
<dbReference type="InterPro" id="IPR013506">
    <property type="entry name" value="Topo_IIA_bsu_dom2"/>
</dbReference>
<dbReference type="GO" id="GO:0005524">
    <property type="term" value="F:ATP binding"/>
    <property type="evidence" value="ECO:0007669"/>
    <property type="project" value="UniProtKB-UniRule"/>
</dbReference>
<dbReference type="EMBL" id="MFTJ01000016">
    <property type="protein sequence ID" value="OGI66027.1"/>
    <property type="molecule type" value="Genomic_DNA"/>
</dbReference>
<dbReference type="GO" id="GO:0005694">
    <property type="term" value="C:chromosome"/>
    <property type="evidence" value="ECO:0007669"/>
    <property type="project" value="InterPro"/>
</dbReference>
<feature type="binding site" evidence="10">
    <location>
        <position position="656"/>
    </location>
    <ligand>
        <name>Mg(2+)</name>
        <dbReference type="ChEBI" id="CHEBI:18420"/>
        <label>2</label>
    </ligand>
</feature>
<comment type="miscellaneous">
    <text evidence="10">Few gyrases are as efficient as E.coli at forming negative supercoils. Not all organisms have 2 type II topoisomerases; in organisms with a single type II topoisomerase this enzyme also has to decatenate newly replicated chromosomes.</text>
</comment>
<accession>A0A1F6V8L0</accession>
<dbReference type="InterPro" id="IPR002288">
    <property type="entry name" value="DNA_gyrase_B_C"/>
</dbReference>
<proteinExistence type="inferred from homology"/>
<evidence type="ECO:0000256" key="6">
    <source>
        <dbReference type="ARBA" id="ARBA00022842"/>
    </source>
</evidence>
<dbReference type="InterPro" id="IPR000565">
    <property type="entry name" value="Topo_IIA_B"/>
</dbReference>
<keyword evidence="8" id="KW-0238">DNA-binding</keyword>
<dbReference type="GO" id="GO:0005737">
    <property type="term" value="C:cytoplasm"/>
    <property type="evidence" value="ECO:0007669"/>
    <property type="project" value="UniProtKB-SubCell"/>
</dbReference>
<evidence type="ECO:0000259" key="11">
    <source>
        <dbReference type="PROSITE" id="PS50880"/>
    </source>
</evidence>
<dbReference type="InterPro" id="IPR020568">
    <property type="entry name" value="Ribosomal_Su5_D2-typ_SF"/>
</dbReference>
<keyword evidence="7 10" id="KW-0799">Topoisomerase</keyword>
<dbReference type="Pfam" id="PF00986">
    <property type="entry name" value="DNA_gyraseB_C"/>
    <property type="match status" value="1"/>
</dbReference>
<dbReference type="NCBIfam" id="TIGR01443">
    <property type="entry name" value="intein_Cterm"/>
    <property type="match status" value="1"/>
</dbReference>
<feature type="domain" description="Toprim" evidence="11">
    <location>
        <begin position="577"/>
        <end position="691"/>
    </location>
</feature>
<dbReference type="EC" id="5.6.2.2" evidence="10"/>
<dbReference type="FunFam" id="3.30.230.10:FF:000005">
    <property type="entry name" value="DNA gyrase subunit B"/>
    <property type="match status" value="1"/>
</dbReference>
<feature type="binding site" evidence="10">
    <location>
        <position position="433"/>
    </location>
    <ligand>
        <name>Mg(2+)</name>
        <dbReference type="ChEBI" id="CHEBI:18420"/>
        <label>1</label>
        <note>catalytic</note>
    </ligand>
</feature>
<dbReference type="SUPFAM" id="SSF54211">
    <property type="entry name" value="Ribosomal protein S5 domain 2-like"/>
    <property type="match status" value="1"/>
</dbReference>
<evidence type="ECO:0000256" key="10">
    <source>
        <dbReference type="HAMAP-Rule" id="MF_01898"/>
    </source>
</evidence>
<comment type="subcellular location">
    <subcellularLocation>
        <location evidence="10">Cytoplasm</location>
    </subcellularLocation>
</comment>
<keyword evidence="3 10" id="KW-0479">Metal-binding</keyword>
<dbReference type="SUPFAM" id="SSF55874">
    <property type="entry name" value="ATPase domain of HSP90 chaperone/DNA topoisomerase II/histidine kinase"/>
    <property type="match status" value="1"/>
</dbReference>
<comment type="catalytic activity">
    <reaction evidence="1 10">
        <text>ATP-dependent breakage, passage and rejoining of double-stranded DNA.</text>
        <dbReference type="EC" id="5.6.2.2"/>
    </reaction>
</comment>
<evidence type="ECO:0000256" key="7">
    <source>
        <dbReference type="ARBA" id="ARBA00023029"/>
    </source>
</evidence>
<comment type="function">
    <text evidence="10">A type II topoisomerase that negatively supercoils closed circular double-stranded (ds) DNA in an ATP-dependent manner to modulate DNA topology and maintain chromosomes in an underwound state. Negative supercoiling favors strand separation, and DNA replication, transcription, recombination and repair, all of which involve strand separation. Also able to catalyze the interconversion of other topological isomers of dsDNA rings, including catenanes and knotted rings. Type II topoisomerases break and join 2 DNA strands simultaneously in an ATP-dependent manner.</text>
</comment>
<dbReference type="SUPFAM" id="SSF56719">
    <property type="entry name" value="Type II DNA topoisomerase"/>
    <property type="match status" value="2"/>
</dbReference>
<dbReference type="Gene3D" id="3.30.565.10">
    <property type="entry name" value="Histidine kinase-like ATPase, C-terminal domain"/>
    <property type="match status" value="1"/>
</dbReference>
<dbReference type="InterPro" id="IPR003587">
    <property type="entry name" value="Hint_dom_N"/>
</dbReference>
<feature type="binding site" evidence="10">
    <location>
        <position position="658"/>
    </location>
    <ligand>
        <name>Mg(2+)</name>
        <dbReference type="ChEBI" id="CHEBI:18420"/>
        <label>2</label>
    </ligand>
</feature>
<evidence type="ECO:0000256" key="3">
    <source>
        <dbReference type="ARBA" id="ARBA00022723"/>
    </source>
</evidence>
<dbReference type="CDD" id="cd00822">
    <property type="entry name" value="TopoII_Trans_DNA_gyrase"/>
    <property type="match status" value="1"/>
</dbReference>
<evidence type="ECO:0000256" key="9">
    <source>
        <dbReference type="ARBA" id="ARBA00023235"/>
    </source>
</evidence>
<dbReference type="HAMAP" id="MF_01898">
    <property type="entry name" value="GyrB"/>
    <property type="match status" value="1"/>
</dbReference>
<dbReference type="Pfam" id="PF01751">
    <property type="entry name" value="Toprim"/>
    <property type="match status" value="1"/>
</dbReference>
<dbReference type="SMART" id="SM00306">
    <property type="entry name" value="HintN"/>
    <property type="match status" value="1"/>
</dbReference>
<dbReference type="FunFam" id="3.40.50.670:FF:000001">
    <property type="entry name" value="DNA topoisomerase 2"/>
    <property type="match status" value="1"/>
</dbReference>
<evidence type="ECO:0000256" key="1">
    <source>
        <dbReference type="ARBA" id="ARBA00000185"/>
    </source>
</evidence>
<reference evidence="12 13" key="1">
    <citation type="journal article" date="2016" name="Nat. Commun.">
        <title>Thousands of microbial genomes shed light on interconnected biogeochemical processes in an aquifer system.</title>
        <authorList>
            <person name="Anantharaman K."/>
            <person name="Brown C.T."/>
            <person name="Hug L.A."/>
            <person name="Sharon I."/>
            <person name="Castelle C.J."/>
            <person name="Probst A.J."/>
            <person name="Thomas B.C."/>
            <person name="Singh A."/>
            <person name="Wilkins M.J."/>
            <person name="Karaoz U."/>
            <person name="Brodie E.L."/>
            <person name="Williams K.H."/>
            <person name="Hubbard S.S."/>
            <person name="Banfield J.F."/>
        </authorList>
    </citation>
    <scope>NUCLEOTIDE SEQUENCE [LARGE SCALE GENOMIC DNA]</scope>
</reference>
<evidence type="ECO:0000313" key="13">
    <source>
        <dbReference type="Proteomes" id="UP000178700"/>
    </source>
</evidence>
<dbReference type="InterPro" id="IPR036890">
    <property type="entry name" value="HATPase_C_sf"/>
</dbReference>
<dbReference type="InterPro" id="IPR003594">
    <property type="entry name" value="HATPase_dom"/>
</dbReference>
<feature type="site" description="Interaction with DNA" evidence="10">
    <location>
        <position position="608"/>
    </location>
</feature>
<keyword evidence="10" id="KW-0963">Cytoplasm</keyword>
<dbReference type="PROSITE" id="PS50818">
    <property type="entry name" value="INTEIN_C_TER"/>
    <property type="match status" value="1"/>
</dbReference>
<dbReference type="SMART" id="SM00387">
    <property type="entry name" value="HATPase_c"/>
    <property type="match status" value="1"/>
</dbReference>
<dbReference type="Gene3D" id="3.30.230.10">
    <property type="match status" value="1"/>
</dbReference>
<dbReference type="CDD" id="cd00081">
    <property type="entry name" value="Hint"/>
    <property type="match status" value="1"/>
</dbReference>
<evidence type="ECO:0000313" key="12">
    <source>
        <dbReference type="EMBL" id="OGI66027.1"/>
    </source>
</evidence>
<dbReference type="NCBIfam" id="TIGR01059">
    <property type="entry name" value="gyrB"/>
    <property type="match status" value="1"/>
</dbReference>
<comment type="similarity">
    <text evidence="2 10">Belongs to the type II topoisomerase GyrB family.</text>
</comment>
<dbReference type="InterPro" id="IPR006141">
    <property type="entry name" value="Intein_N"/>
</dbReference>
<evidence type="ECO:0000256" key="8">
    <source>
        <dbReference type="ARBA" id="ARBA00023125"/>
    </source>
</evidence>
<dbReference type="GO" id="GO:0006261">
    <property type="term" value="P:DNA-templated DNA replication"/>
    <property type="evidence" value="ECO:0007669"/>
    <property type="project" value="UniProtKB-UniRule"/>
</dbReference>
<dbReference type="GO" id="GO:0046872">
    <property type="term" value="F:metal ion binding"/>
    <property type="evidence" value="ECO:0007669"/>
    <property type="project" value="UniProtKB-KW"/>
</dbReference>
<dbReference type="GO" id="GO:0003918">
    <property type="term" value="F:DNA topoisomerase type II (double strand cut, ATP-hydrolyzing) activity"/>
    <property type="evidence" value="ECO:0007669"/>
    <property type="project" value="UniProtKB-UniRule"/>
</dbReference>
<dbReference type="NCBIfam" id="TIGR01445">
    <property type="entry name" value="intein_Nterm"/>
    <property type="match status" value="1"/>
</dbReference>
<keyword evidence="5 10" id="KW-0067">ATP-binding</keyword>
<comment type="subunit">
    <text evidence="10">Heterotetramer, composed of two GyrA and two GyrB chains. In the heterotetramer, GyrA contains the active site tyrosine that forms a transient covalent intermediate with DNA, while GyrB binds cofactors and catalyzes ATP hydrolysis.</text>
</comment>
<dbReference type="InterPro" id="IPR011557">
    <property type="entry name" value="GyrB"/>
</dbReference>
<dbReference type="FunFam" id="3.30.565.10:FF:000002">
    <property type="entry name" value="DNA gyrase subunit B"/>
    <property type="match status" value="1"/>
</dbReference>
<keyword evidence="6 10" id="KW-0460">Magnesium</keyword>
<name>A0A1F6V8L0_9BACT</name>
<dbReference type="PANTHER" id="PTHR45866">
    <property type="entry name" value="DNA GYRASE/TOPOISOMERASE SUBUNIT B"/>
    <property type="match status" value="1"/>
</dbReference>
<dbReference type="Gene3D" id="3.40.50.670">
    <property type="match status" value="2"/>
</dbReference>
<gene>
    <name evidence="10" type="primary">gyrB</name>
    <name evidence="12" type="ORF">A2642_04985</name>
</gene>
<dbReference type="PRINTS" id="PR01159">
    <property type="entry name" value="DNAGYRASEB"/>
</dbReference>
<dbReference type="SUPFAM" id="SSF51294">
    <property type="entry name" value="Hedgehog/intein (Hint) domain"/>
    <property type="match status" value="1"/>
</dbReference>
<protein>
    <recommendedName>
        <fullName evidence="10">DNA gyrase subunit B</fullName>
        <ecNumber evidence="10">5.6.2.2</ecNumber>
    </recommendedName>
</protein>
<dbReference type="Pfam" id="PF00204">
    <property type="entry name" value="DNA_gyraseB"/>
    <property type="match status" value="1"/>
</dbReference>
<dbReference type="InterPro" id="IPR030934">
    <property type="entry name" value="Intein_C"/>
</dbReference>
<dbReference type="AlphaFoldDB" id="A0A1F6V8L0"/>
<dbReference type="SMART" id="SM00305">
    <property type="entry name" value="HintC"/>
    <property type="match status" value="1"/>
</dbReference>
<comment type="caution">
    <text evidence="12">The sequence shown here is derived from an EMBL/GenBank/DDBJ whole genome shotgun (WGS) entry which is preliminary data.</text>
</comment>
<dbReference type="Proteomes" id="UP000178700">
    <property type="component" value="Unassembled WGS sequence"/>
</dbReference>
<sequence length="793" mass="88012">MVGSVEVVTSPEQPKEYGAAQITVLEGLEAVRRRPGMYIGDTSLRGLHHLVYEIVDNSVDEALAGHCSKISVIIHADNSITVIDNGRGIPTDMHPQLKMPAVQVALTKLHAGGKFDKDTYKVSGGLHGVGLSVVNALSIELEVKVMRKGKIYVQHYSCGNPLDELKVVGDASGTGTIVRFKPDSSIFSETVFHYDVLAKRLRELAFLNKGITIELTDEREENKKEIFQYNGGIKEFVQFVDKNKVPLHEVIYFEKTKDSVVVEVALRYNSSYQEAVFSYVNNIDTIEGGTHLSGFKTALTRVLNTGLKDLIKGKEEIKLTGDDVKEGLAAVVSVKVQEPLFEGQTKTKLGNSDVFGIVSSIVHDELSTYFQEHPQAIKIIVGKCIDAARAREAARKARELTRRKSALEGAGLPGKLADCSNRDPKLCEIYLVEGDSAGGCFSGDTKVALADGRNLSFRELVEEDKIGKENYCYTIFDDGTIGIQKIISPRKTKENVSVIKVVLDTDEEIVCTPDHLFMMRDGTYKEAGTLQLNESLMPLYEEFIAILLPTGKNHKVKSIIPLNEKIDVYDLEVPGTHNFALASGIFVHNSAKQGRSREFQAILPLRGKILNVEKARLHKIMENKEIISMIMALGTGVGEEFDIAKLRYDKVVIMTDADVDGSHIMTLLLTFFYRYMKALVEQGHVYVAMPPLYRIQKGKHSEYVYTDAEKEKVVAALGGMDGIGIQRYKGLGEMNARQLWETTMDPASRSFKKVTVEDAVAADQMFTVLMGDEVEPRRDFIEKHAHEVVNLDV</sequence>
<dbReference type="Gene3D" id="2.170.16.10">
    <property type="entry name" value="Hedgehog/Intein (Hint) domain"/>
    <property type="match status" value="1"/>
</dbReference>
<dbReference type="PROSITE" id="PS50880">
    <property type="entry name" value="TOPRIM"/>
    <property type="match status" value="1"/>
</dbReference>
<dbReference type="Pfam" id="PF02518">
    <property type="entry name" value="HATPase_c"/>
    <property type="match status" value="1"/>
</dbReference>
<dbReference type="SMART" id="SM00433">
    <property type="entry name" value="TOP2c"/>
    <property type="match status" value="1"/>
</dbReference>
<dbReference type="InterPro" id="IPR014721">
    <property type="entry name" value="Ribsml_uS5_D2-typ_fold_subgr"/>
</dbReference>
<dbReference type="InterPro" id="IPR006171">
    <property type="entry name" value="TOPRIM_dom"/>
</dbReference>
<dbReference type="GO" id="GO:0006265">
    <property type="term" value="P:DNA topological change"/>
    <property type="evidence" value="ECO:0007669"/>
    <property type="project" value="UniProtKB-UniRule"/>
</dbReference>
<dbReference type="InterPro" id="IPR013760">
    <property type="entry name" value="Topo_IIA-like_dom_sf"/>
</dbReference>
<evidence type="ECO:0000256" key="5">
    <source>
        <dbReference type="ARBA" id="ARBA00022840"/>
    </source>
</evidence>
<organism evidence="12 13">
    <name type="scientific">Candidatus Nomurabacteria bacterium RIFCSPHIGHO2_01_FULL_39_10</name>
    <dbReference type="NCBI Taxonomy" id="1801733"/>
    <lineage>
        <taxon>Bacteria</taxon>
        <taxon>Candidatus Nomuraibacteriota</taxon>
    </lineage>
</organism>
<dbReference type="PANTHER" id="PTHR45866:SF1">
    <property type="entry name" value="DNA GYRASE SUBUNIT B, MITOCHONDRIAL"/>
    <property type="match status" value="1"/>
</dbReference>
<evidence type="ECO:0000256" key="2">
    <source>
        <dbReference type="ARBA" id="ARBA00010708"/>
    </source>
</evidence>
<dbReference type="GO" id="GO:0016539">
    <property type="term" value="P:intein-mediated protein splicing"/>
    <property type="evidence" value="ECO:0007669"/>
    <property type="project" value="InterPro"/>
</dbReference>
<dbReference type="InterPro" id="IPR013759">
    <property type="entry name" value="Topo_IIA_B_C"/>
</dbReference>
<dbReference type="CDD" id="cd16928">
    <property type="entry name" value="HATPase_GyrB-like"/>
    <property type="match status" value="1"/>
</dbReference>
<dbReference type="PRINTS" id="PR00418">
    <property type="entry name" value="TPI2FAMILY"/>
</dbReference>
<dbReference type="GO" id="GO:0003677">
    <property type="term" value="F:DNA binding"/>
    <property type="evidence" value="ECO:0007669"/>
    <property type="project" value="UniProtKB-KW"/>
</dbReference>
<dbReference type="InterPro" id="IPR001241">
    <property type="entry name" value="Topo_IIA"/>
</dbReference>
<dbReference type="InterPro" id="IPR003586">
    <property type="entry name" value="Hint_dom_C"/>
</dbReference>